<feature type="transmembrane region" description="Helical" evidence="5">
    <location>
        <begin position="310"/>
        <end position="329"/>
    </location>
</feature>
<reference evidence="6 7" key="1">
    <citation type="submission" date="2014-11" db="EMBL/GenBank/DDBJ databases">
        <title>Tamlana sedimentorum sp. nov., isolated from shallow sand sediments of the Sea of Japan.</title>
        <authorList>
            <person name="Romanenko L.A."/>
        </authorList>
    </citation>
    <scope>NUCLEOTIDE SEQUENCE [LARGE SCALE GENOMIC DNA]</scope>
    <source>
        <strain evidence="6 7">JCM 19808</strain>
    </source>
</reference>
<dbReference type="Proteomes" id="UP000032578">
    <property type="component" value="Unassembled WGS sequence"/>
</dbReference>
<dbReference type="PANTHER" id="PTHR43424:SF1">
    <property type="entry name" value="LOCUS PUTATIVE PROTEIN 1-RELATED"/>
    <property type="match status" value="1"/>
</dbReference>
<keyword evidence="4 5" id="KW-0472">Membrane</keyword>
<proteinExistence type="predicted"/>
<dbReference type="GO" id="GO:0016020">
    <property type="term" value="C:membrane"/>
    <property type="evidence" value="ECO:0007669"/>
    <property type="project" value="UniProtKB-SubCell"/>
</dbReference>
<feature type="transmembrane region" description="Helical" evidence="5">
    <location>
        <begin position="338"/>
        <end position="356"/>
    </location>
</feature>
<evidence type="ECO:0000313" key="6">
    <source>
        <dbReference type="EMBL" id="KJD36760.1"/>
    </source>
</evidence>
<feature type="transmembrane region" description="Helical" evidence="5">
    <location>
        <begin position="68"/>
        <end position="86"/>
    </location>
</feature>
<dbReference type="InterPro" id="IPR052556">
    <property type="entry name" value="PolySynth_Transporter"/>
</dbReference>
<feature type="transmembrane region" description="Helical" evidence="5">
    <location>
        <begin position="230"/>
        <end position="250"/>
    </location>
</feature>
<dbReference type="PANTHER" id="PTHR43424">
    <property type="entry name" value="LOCUS PUTATIVE PROTEIN 1-RELATED"/>
    <property type="match status" value="1"/>
</dbReference>
<feature type="transmembrane region" description="Helical" evidence="5">
    <location>
        <begin position="191"/>
        <end position="210"/>
    </location>
</feature>
<name>A0A0D7WC78_9FLAO</name>
<dbReference type="CDD" id="cd13128">
    <property type="entry name" value="MATE_Wzx_like"/>
    <property type="match status" value="1"/>
</dbReference>
<feature type="transmembrane region" description="Helical" evidence="5">
    <location>
        <begin position="28"/>
        <end position="48"/>
    </location>
</feature>
<feature type="transmembrane region" description="Helical" evidence="5">
    <location>
        <begin position="362"/>
        <end position="383"/>
    </location>
</feature>
<feature type="transmembrane region" description="Helical" evidence="5">
    <location>
        <begin position="150"/>
        <end position="171"/>
    </location>
</feature>
<evidence type="ECO:0000256" key="1">
    <source>
        <dbReference type="ARBA" id="ARBA00004141"/>
    </source>
</evidence>
<dbReference type="EMBL" id="JTDW01000002">
    <property type="protein sequence ID" value="KJD36760.1"/>
    <property type="molecule type" value="Genomic_DNA"/>
</dbReference>
<gene>
    <name evidence="6" type="ORF">PW52_03740</name>
</gene>
<sequence>MTIVLTLAVSILFARCLGKELLGKFNYGLSIIAFLKPIVDFGLIGMVVKEIHQAPNNRVKILRNVFTIKLCLAFIIVLGVFVFSYFSSFELKFLICILSLGLINQSFAVIQFYFEAISLGKNNLIAFSTASIISSVLKIIFILNGFHINYIAILFVLDTTLASLIFVLILYRRNKSIFHDFKIDFKYIKSITSKSYLLLLSSFASIFYLKIDQIMLKMMRSYEEVGVYSIAAQISEVWYFIPATIAAGYFPKILETKHSFKDFKIEVQKLLDFLSFLSILIAVILMFIATPLINFFYGIEFNEAATILKIHIWASVFVFSGSVFSKWILAEEKYKYSIFRHILGATFNLILNFVLIPKYGGIGAAISTIISYAVAHFFSILLLKKAKWLFLAMVKSYLVYFRLPIIIKKFKS</sequence>
<comment type="subcellular location">
    <subcellularLocation>
        <location evidence="1">Membrane</location>
        <topology evidence="1">Multi-pass membrane protein</topology>
    </subcellularLocation>
</comment>
<dbReference type="Pfam" id="PF01943">
    <property type="entry name" value="Polysacc_synt"/>
    <property type="match status" value="1"/>
</dbReference>
<feature type="transmembrane region" description="Helical" evidence="5">
    <location>
        <begin position="124"/>
        <end position="144"/>
    </location>
</feature>
<organism evidence="6 7">
    <name type="scientific">Neotamlana sedimentorum</name>
    <dbReference type="NCBI Taxonomy" id="1435349"/>
    <lineage>
        <taxon>Bacteria</taxon>
        <taxon>Pseudomonadati</taxon>
        <taxon>Bacteroidota</taxon>
        <taxon>Flavobacteriia</taxon>
        <taxon>Flavobacteriales</taxon>
        <taxon>Flavobacteriaceae</taxon>
        <taxon>Neotamlana</taxon>
    </lineage>
</organism>
<dbReference type="InterPro" id="IPR002797">
    <property type="entry name" value="Polysacc_synth"/>
</dbReference>
<evidence type="ECO:0000256" key="3">
    <source>
        <dbReference type="ARBA" id="ARBA00022989"/>
    </source>
</evidence>
<feature type="transmembrane region" description="Helical" evidence="5">
    <location>
        <begin position="388"/>
        <end position="407"/>
    </location>
</feature>
<evidence type="ECO:0000256" key="4">
    <source>
        <dbReference type="ARBA" id="ARBA00023136"/>
    </source>
</evidence>
<keyword evidence="7" id="KW-1185">Reference proteome</keyword>
<dbReference type="STRING" id="1435349.PW52_03740"/>
<comment type="caution">
    <text evidence="6">The sequence shown here is derived from an EMBL/GenBank/DDBJ whole genome shotgun (WGS) entry which is preliminary data.</text>
</comment>
<keyword evidence="2 5" id="KW-0812">Transmembrane</keyword>
<dbReference type="PATRIC" id="fig|1435349.4.peg.1451"/>
<protein>
    <submittedName>
        <fullName evidence="6">Uncharacterized protein</fullName>
    </submittedName>
</protein>
<dbReference type="AlphaFoldDB" id="A0A0D7WC78"/>
<feature type="transmembrane region" description="Helical" evidence="5">
    <location>
        <begin position="92"/>
        <end position="112"/>
    </location>
</feature>
<feature type="transmembrane region" description="Helical" evidence="5">
    <location>
        <begin position="270"/>
        <end position="290"/>
    </location>
</feature>
<evidence type="ECO:0000313" key="7">
    <source>
        <dbReference type="Proteomes" id="UP000032578"/>
    </source>
</evidence>
<evidence type="ECO:0000256" key="2">
    <source>
        <dbReference type="ARBA" id="ARBA00022692"/>
    </source>
</evidence>
<accession>A0A0D7WC78</accession>
<evidence type="ECO:0000256" key="5">
    <source>
        <dbReference type="SAM" id="Phobius"/>
    </source>
</evidence>
<keyword evidence="3 5" id="KW-1133">Transmembrane helix</keyword>